<dbReference type="InterPro" id="IPR001005">
    <property type="entry name" value="SANT/Myb"/>
</dbReference>
<dbReference type="PANTHER" id="PTHR10865">
    <property type="entry name" value="METASTASIS-ASSOCIATED PROTEIN AND MESODERM INDUCTION EARLY RESPONSE PROTEIN"/>
    <property type="match status" value="1"/>
</dbReference>
<keyword evidence="3" id="KW-0862">Zinc</keyword>
<keyword evidence="2" id="KW-0863">Zinc-finger</keyword>
<evidence type="ECO:0000256" key="4">
    <source>
        <dbReference type="ARBA" id="ARBA00023125"/>
    </source>
</evidence>
<feature type="domain" description="SANT" evidence="7">
    <location>
        <begin position="189"/>
        <end position="240"/>
    </location>
</feature>
<dbReference type="AlphaFoldDB" id="A0AAD2G9X2"/>
<feature type="compositionally biased region" description="Basic and acidic residues" evidence="6">
    <location>
        <begin position="79"/>
        <end position="92"/>
    </location>
</feature>
<evidence type="ECO:0000259" key="7">
    <source>
        <dbReference type="PROSITE" id="PS51293"/>
    </source>
</evidence>
<dbReference type="GO" id="GO:0003677">
    <property type="term" value="F:DNA binding"/>
    <property type="evidence" value="ECO:0007669"/>
    <property type="project" value="UniProtKB-KW"/>
</dbReference>
<evidence type="ECO:0000313" key="9">
    <source>
        <dbReference type="Proteomes" id="UP001295423"/>
    </source>
</evidence>
<dbReference type="PANTHER" id="PTHR10865:SF28">
    <property type="entry name" value="ELM2 DOMAIN-CONTAINING PROTEIN"/>
    <property type="match status" value="1"/>
</dbReference>
<dbReference type="EMBL" id="CAKOGP040002313">
    <property type="protein sequence ID" value="CAJ1966948.1"/>
    <property type="molecule type" value="Genomic_DNA"/>
</dbReference>
<sequence>MDAENIPEAALGNGSLDHGLNEASPAEARPSVAKRSLETDCSDNVDDEEGNGAKRTKLDLESVSEVPAAPGGEVDETDNGSKPHSSMDDSKPKPVVASADDSQMNGSKAASCPNAFESEESLAHQRSIMENGGRWRTHQMAEDYVGAVAKLMYPGTKFGPYGYNHNMREYPLEYISVLAFIKSPLRRPAVIEKWSPYEVALFEGAMLHYGKEFHLISQEIKTKTTQEVIDFYYVWKKTAHYKKWKEQFITDEDLEYRLEQASTAKR</sequence>
<dbReference type="GO" id="GO:0005654">
    <property type="term" value="C:nucleoplasm"/>
    <property type="evidence" value="ECO:0007669"/>
    <property type="project" value="TreeGrafter"/>
</dbReference>
<dbReference type="InterPro" id="IPR017884">
    <property type="entry name" value="SANT_dom"/>
</dbReference>
<dbReference type="InterPro" id="IPR009057">
    <property type="entry name" value="Homeodomain-like_sf"/>
</dbReference>
<keyword evidence="4" id="KW-0238">DNA-binding</keyword>
<dbReference type="FunFam" id="1.10.10.60:FF:000012">
    <property type="entry name" value="Metastasis-associated 1 family, member 3"/>
    <property type="match status" value="1"/>
</dbReference>
<reference evidence="8" key="1">
    <citation type="submission" date="2023-08" db="EMBL/GenBank/DDBJ databases">
        <authorList>
            <person name="Audoor S."/>
            <person name="Bilcke G."/>
        </authorList>
    </citation>
    <scope>NUCLEOTIDE SEQUENCE</scope>
</reference>
<feature type="compositionally biased region" description="Acidic residues" evidence="6">
    <location>
        <begin position="40"/>
        <end position="50"/>
    </location>
</feature>
<dbReference type="InterPro" id="IPR040138">
    <property type="entry name" value="MIER/MTA"/>
</dbReference>
<evidence type="ECO:0000256" key="3">
    <source>
        <dbReference type="ARBA" id="ARBA00022833"/>
    </source>
</evidence>
<dbReference type="GO" id="GO:0008270">
    <property type="term" value="F:zinc ion binding"/>
    <property type="evidence" value="ECO:0007669"/>
    <property type="project" value="UniProtKB-KW"/>
</dbReference>
<keyword evidence="5" id="KW-0539">Nucleus</keyword>
<keyword evidence="1" id="KW-0479">Metal-binding</keyword>
<name>A0AAD2G9X2_9STRA</name>
<dbReference type="GO" id="GO:0042826">
    <property type="term" value="F:histone deacetylase binding"/>
    <property type="evidence" value="ECO:0007669"/>
    <property type="project" value="TreeGrafter"/>
</dbReference>
<evidence type="ECO:0000256" key="2">
    <source>
        <dbReference type="ARBA" id="ARBA00022771"/>
    </source>
</evidence>
<comment type="caution">
    <text evidence="8">The sequence shown here is derived from an EMBL/GenBank/DDBJ whole genome shotgun (WGS) entry which is preliminary data.</text>
</comment>
<organism evidence="8 9">
    <name type="scientific">Cylindrotheca closterium</name>
    <dbReference type="NCBI Taxonomy" id="2856"/>
    <lineage>
        <taxon>Eukaryota</taxon>
        <taxon>Sar</taxon>
        <taxon>Stramenopiles</taxon>
        <taxon>Ochrophyta</taxon>
        <taxon>Bacillariophyta</taxon>
        <taxon>Bacillariophyceae</taxon>
        <taxon>Bacillariophycidae</taxon>
        <taxon>Bacillariales</taxon>
        <taxon>Bacillariaceae</taxon>
        <taxon>Cylindrotheca</taxon>
    </lineage>
</organism>
<dbReference type="SMART" id="SM00717">
    <property type="entry name" value="SANT"/>
    <property type="match status" value="1"/>
</dbReference>
<dbReference type="PROSITE" id="PS51293">
    <property type="entry name" value="SANT"/>
    <property type="match status" value="1"/>
</dbReference>
<dbReference type="Proteomes" id="UP001295423">
    <property type="component" value="Unassembled WGS sequence"/>
</dbReference>
<evidence type="ECO:0000256" key="5">
    <source>
        <dbReference type="ARBA" id="ARBA00023242"/>
    </source>
</evidence>
<dbReference type="GO" id="GO:0003714">
    <property type="term" value="F:transcription corepressor activity"/>
    <property type="evidence" value="ECO:0007669"/>
    <property type="project" value="TreeGrafter"/>
</dbReference>
<evidence type="ECO:0000256" key="6">
    <source>
        <dbReference type="SAM" id="MobiDB-lite"/>
    </source>
</evidence>
<evidence type="ECO:0000313" key="8">
    <source>
        <dbReference type="EMBL" id="CAJ1966948.1"/>
    </source>
</evidence>
<dbReference type="Gene3D" id="1.10.10.60">
    <property type="entry name" value="Homeodomain-like"/>
    <property type="match status" value="1"/>
</dbReference>
<feature type="region of interest" description="Disordered" evidence="6">
    <location>
        <begin position="1"/>
        <end position="111"/>
    </location>
</feature>
<dbReference type="GO" id="GO:0000122">
    <property type="term" value="P:negative regulation of transcription by RNA polymerase II"/>
    <property type="evidence" value="ECO:0007669"/>
    <property type="project" value="TreeGrafter"/>
</dbReference>
<dbReference type="SUPFAM" id="SSF46689">
    <property type="entry name" value="Homeodomain-like"/>
    <property type="match status" value="1"/>
</dbReference>
<gene>
    <name evidence="8" type="ORF">CYCCA115_LOCUS22534</name>
</gene>
<protein>
    <recommendedName>
        <fullName evidence="7">SANT domain-containing protein</fullName>
    </recommendedName>
</protein>
<accession>A0AAD2G9X2</accession>
<evidence type="ECO:0000256" key="1">
    <source>
        <dbReference type="ARBA" id="ARBA00022723"/>
    </source>
</evidence>
<keyword evidence="9" id="KW-1185">Reference proteome</keyword>
<proteinExistence type="predicted"/>